<keyword evidence="1" id="KW-0805">Transcription regulation</keyword>
<proteinExistence type="predicted"/>
<accession>A0AAE3FXB8</accession>
<dbReference type="RefSeq" id="WP_250584095.1">
    <property type="nucleotide sequence ID" value="NZ_JAKRVX010000003.1"/>
</dbReference>
<dbReference type="EMBL" id="JAKRVX010000003">
    <property type="protein sequence ID" value="MCL9817102.1"/>
    <property type="molecule type" value="Genomic_DNA"/>
</dbReference>
<evidence type="ECO:0000313" key="6">
    <source>
        <dbReference type="Proteomes" id="UP001203207"/>
    </source>
</evidence>
<dbReference type="Pfam" id="PF15915">
    <property type="entry name" value="BAT"/>
    <property type="match status" value="1"/>
</dbReference>
<dbReference type="PANTHER" id="PTHR34236:SF1">
    <property type="entry name" value="DIMETHYL SULFOXIDE REDUCTASE TRANSCRIPTIONAL ACTIVATOR"/>
    <property type="match status" value="1"/>
</dbReference>
<dbReference type="InterPro" id="IPR031803">
    <property type="entry name" value="BAT_GAF/HTH-assoc"/>
</dbReference>
<evidence type="ECO:0000313" key="5">
    <source>
        <dbReference type="EMBL" id="MCL9817102.1"/>
    </source>
</evidence>
<evidence type="ECO:0000259" key="4">
    <source>
        <dbReference type="Pfam" id="PF15915"/>
    </source>
</evidence>
<dbReference type="Pfam" id="PF04967">
    <property type="entry name" value="HTH_10"/>
    <property type="match status" value="1"/>
</dbReference>
<comment type="caution">
    <text evidence="5">The sequence shown here is derived from an EMBL/GenBank/DDBJ whole genome shotgun (WGS) entry which is preliminary data.</text>
</comment>
<gene>
    <name evidence="5" type="ORF">AArcSt2_09120</name>
</gene>
<feature type="domain" description="HTH bat-type" evidence="3">
    <location>
        <begin position="157"/>
        <end position="202"/>
    </location>
</feature>
<name>A0AAE3FXB8_9EURY</name>
<protein>
    <submittedName>
        <fullName evidence="5">Helix-turn-helix domain-containing protein</fullName>
    </submittedName>
</protein>
<organism evidence="5 6">
    <name type="scientific">Natronocalculus amylovorans</name>
    <dbReference type="NCBI Taxonomy" id="2917812"/>
    <lineage>
        <taxon>Archaea</taxon>
        <taxon>Methanobacteriati</taxon>
        <taxon>Methanobacteriota</taxon>
        <taxon>Stenosarchaea group</taxon>
        <taxon>Halobacteria</taxon>
        <taxon>Halobacteriales</taxon>
        <taxon>Haloferacaceae</taxon>
        <taxon>Natronocalculus</taxon>
    </lineage>
</organism>
<dbReference type="AlphaFoldDB" id="A0AAE3FXB8"/>
<evidence type="ECO:0000256" key="2">
    <source>
        <dbReference type="ARBA" id="ARBA00023163"/>
    </source>
</evidence>
<dbReference type="InterPro" id="IPR007050">
    <property type="entry name" value="HTH_bacterioopsin"/>
</dbReference>
<dbReference type="Proteomes" id="UP001203207">
    <property type="component" value="Unassembled WGS sequence"/>
</dbReference>
<reference evidence="5" key="1">
    <citation type="journal article" date="2022" name="Syst. Appl. Microbiol.">
        <title>Natronocalculus amylovorans gen. nov., sp. nov., and Natranaeroarchaeum aerophilus sp. nov., dominant culturable amylolytic natronoarchaea from hypersaline soda lakes in southwestern Siberia.</title>
        <authorList>
            <person name="Sorokin D.Y."/>
            <person name="Elcheninov A.G."/>
            <person name="Khizhniak T.V."/>
            <person name="Koenen M."/>
            <person name="Bale N.J."/>
            <person name="Damste J.S.S."/>
            <person name="Kublanov I.V."/>
        </authorList>
    </citation>
    <scope>NUCLEOTIDE SEQUENCE</scope>
    <source>
        <strain evidence="5">AArc-St2</strain>
    </source>
</reference>
<sequence>MIEECLIIEFTVTGDDCPLAAASRSVSGTIDATPPQARRDGNALLRFSAPTDEQLSSTLDSDNRIRYLHAATAGDDRTNYRCLSKQPCVVHQLTDVGFMVESIQYRNGNEQYVGAVVGHDVLRGVLDRATETGGVTLERLYPLGEADEGTIATRWDITPAQEEAIRTALRLGYFSVPRDVTARMVADAIGISKTAFLERLRRGLGGLLPQVFVDAKH</sequence>
<evidence type="ECO:0000256" key="1">
    <source>
        <dbReference type="ARBA" id="ARBA00023015"/>
    </source>
</evidence>
<keyword evidence="2" id="KW-0804">Transcription</keyword>
<keyword evidence="6" id="KW-1185">Reference proteome</keyword>
<reference evidence="5" key="2">
    <citation type="submission" date="2022-02" db="EMBL/GenBank/DDBJ databases">
        <authorList>
            <person name="Elcheninov A.G."/>
            <person name="Sorokin D.Y."/>
            <person name="Kublanov I.V."/>
        </authorList>
    </citation>
    <scope>NUCLEOTIDE SEQUENCE</scope>
    <source>
        <strain evidence="5">AArc-St2</strain>
    </source>
</reference>
<feature type="domain" description="Bacterioopsin transcriptional activator GAF and HTH associated" evidence="4">
    <location>
        <begin position="8"/>
        <end position="135"/>
    </location>
</feature>
<dbReference type="PANTHER" id="PTHR34236">
    <property type="entry name" value="DIMETHYL SULFOXIDE REDUCTASE TRANSCRIPTIONAL ACTIVATOR"/>
    <property type="match status" value="1"/>
</dbReference>
<evidence type="ECO:0000259" key="3">
    <source>
        <dbReference type="Pfam" id="PF04967"/>
    </source>
</evidence>